<dbReference type="Gene3D" id="3.80.10.10">
    <property type="entry name" value="Ribonuclease Inhibitor"/>
    <property type="match status" value="1"/>
</dbReference>
<keyword evidence="1" id="KW-0677">Repeat</keyword>
<evidence type="ECO:0000313" key="3">
    <source>
        <dbReference type="Proteomes" id="UP001497623"/>
    </source>
</evidence>
<dbReference type="EMBL" id="CAXKWB010002675">
    <property type="protein sequence ID" value="CAL4067416.1"/>
    <property type="molecule type" value="Genomic_DNA"/>
</dbReference>
<evidence type="ECO:0000256" key="1">
    <source>
        <dbReference type="ARBA" id="ARBA00022737"/>
    </source>
</evidence>
<accession>A0AAV2PYZ6</accession>
<organism evidence="2 3">
    <name type="scientific">Meganyctiphanes norvegica</name>
    <name type="common">Northern krill</name>
    <name type="synonym">Thysanopoda norvegica</name>
    <dbReference type="NCBI Taxonomy" id="48144"/>
    <lineage>
        <taxon>Eukaryota</taxon>
        <taxon>Metazoa</taxon>
        <taxon>Ecdysozoa</taxon>
        <taxon>Arthropoda</taxon>
        <taxon>Crustacea</taxon>
        <taxon>Multicrustacea</taxon>
        <taxon>Malacostraca</taxon>
        <taxon>Eumalacostraca</taxon>
        <taxon>Eucarida</taxon>
        <taxon>Euphausiacea</taxon>
        <taxon>Euphausiidae</taxon>
        <taxon>Meganyctiphanes</taxon>
    </lineage>
</organism>
<dbReference type="PANTHER" id="PTHR14224:SF37">
    <property type="entry name" value="LEUCINE-RICH REPEAT-CONTAINING PROTEIN 14"/>
    <property type="match status" value="1"/>
</dbReference>
<name>A0AAV2PYZ6_MEGNR</name>
<dbReference type="PANTHER" id="PTHR14224">
    <property type="entry name" value="SIMILAR TO PREFERENTIALLY EXPRESSED ANTIGEN IN MELANOMA-LIKE 3"/>
    <property type="match status" value="1"/>
</dbReference>
<dbReference type="InterPro" id="IPR032675">
    <property type="entry name" value="LRR_dom_sf"/>
</dbReference>
<dbReference type="Proteomes" id="UP001497623">
    <property type="component" value="Unassembled WGS sequence"/>
</dbReference>
<dbReference type="AlphaFoldDB" id="A0AAV2PYZ6"/>
<protein>
    <submittedName>
        <fullName evidence="2">Uncharacterized protein</fullName>
    </submittedName>
</protein>
<feature type="non-terminal residue" evidence="2">
    <location>
        <position position="136"/>
    </location>
</feature>
<gene>
    <name evidence="2" type="ORF">MNOR_LOCUS6470</name>
</gene>
<dbReference type="SUPFAM" id="SSF52047">
    <property type="entry name" value="RNI-like"/>
    <property type="match status" value="1"/>
</dbReference>
<keyword evidence="3" id="KW-1185">Reference proteome</keyword>
<evidence type="ECO:0000313" key="2">
    <source>
        <dbReference type="EMBL" id="CAL4067416.1"/>
    </source>
</evidence>
<proteinExistence type="predicted"/>
<comment type="caution">
    <text evidence="2">The sequence shown here is derived from an EMBL/GenBank/DDBJ whole genome shotgun (WGS) entry which is preliminary data.</text>
</comment>
<dbReference type="InterPro" id="IPR050694">
    <property type="entry name" value="LRRC14/PRAME"/>
</dbReference>
<reference evidence="2 3" key="1">
    <citation type="submission" date="2024-05" db="EMBL/GenBank/DDBJ databases">
        <authorList>
            <person name="Wallberg A."/>
        </authorList>
    </citation>
    <scope>NUCLEOTIDE SEQUENCE [LARGE SCALE GENOMIC DNA]</scope>
</reference>
<sequence>MATDSSAAMKNAFENNENQSNIISVELGGTDSSSFPFVKYLKNLVHLDLSFANLHGKLDNLKHIHRGLWLLNLNKCSLNNADLAQLMDSCHQETLKELNLSGNDFTYNNCNNLIRLCQNLSKVRLLMLNYCRLESW</sequence>
<dbReference type="GO" id="GO:0005737">
    <property type="term" value="C:cytoplasm"/>
    <property type="evidence" value="ECO:0007669"/>
    <property type="project" value="TreeGrafter"/>
</dbReference>